<feature type="compositionally biased region" description="Polar residues" evidence="1">
    <location>
        <begin position="300"/>
        <end position="326"/>
    </location>
</feature>
<feature type="compositionally biased region" description="Polar residues" evidence="1">
    <location>
        <begin position="533"/>
        <end position="551"/>
    </location>
</feature>
<reference evidence="3 4" key="1">
    <citation type="submission" date="2010-05" db="EMBL/GenBank/DDBJ databases">
        <title>The Genome Sequence of Thecamonas trahens ATCC 50062.</title>
        <authorList>
            <consortium name="The Broad Institute Genome Sequencing Platform"/>
            <person name="Russ C."/>
            <person name="Cuomo C."/>
            <person name="Shea T."/>
            <person name="Young S.K."/>
            <person name="Zeng Q."/>
            <person name="Koehrsen M."/>
            <person name="Haas B."/>
            <person name="Borodovsky M."/>
            <person name="Guigo R."/>
            <person name="Alvarado L."/>
            <person name="Berlin A."/>
            <person name="Bochicchio J."/>
            <person name="Borenstein D."/>
            <person name="Chapman S."/>
            <person name="Chen Z."/>
            <person name="Freedman E."/>
            <person name="Gellesch M."/>
            <person name="Goldberg J."/>
            <person name="Griggs A."/>
            <person name="Gujja S."/>
            <person name="Heilman E."/>
            <person name="Heiman D."/>
            <person name="Hepburn T."/>
            <person name="Howarth C."/>
            <person name="Jen D."/>
            <person name="Larson L."/>
            <person name="Mehta T."/>
            <person name="Park D."/>
            <person name="Pearson M."/>
            <person name="Roberts A."/>
            <person name="Saif S."/>
            <person name="Shenoy N."/>
            <person name="Sisk P."/>
            <person name="Stolte C."/>
            <person name="Sykes S."/>
            <person name="Thomson T."/>
            <person name="Walk T."/>
            <person name="White J."/>
            <person name="Yandava C."/>
            <person name="Burger G."/>
            <person name="Gray M.W."/>
            <person name="Holland P.W.H."/>
            <person name="King N."/>
            <person name="Lang F.B.F."/>
            <person name="Roger A.J."/>
            <person name="Ruiz-Trillo I."/>
            <person name="Lander E."/>
            <person name="Nusbaum C."/>
        </authorList>
    </citation>
    <scope>NUCLEOTIDE SEQUENCE [LARGE SCALE GENOMIC DNA]</scope>
    <source>
        <strain evidence="3 4">ATCC 50062</strain>
    </source>
</reference>
<dbReference type="Pfam" id="PF12348">
    <property type="entry name" value="CLASP_N"/>
    <property type="match status" value="1"/>
</dbReference>
<feature type="compositionally biased region" description="Low complexity" evidence="1">
    <location>
        <begin position="597"/>
        <end position="608"/>
    </location>
</feature>
<dbReference type="RefSeq" id="XP_013758624.1">
    <property type="nucleotide sequence ID" value="XM_013903170.1"/>
</dbReference>
<dbReference type="SMART" id="SM01349">
    <property type="entry name" value="TOG"/>
    <property type="match status" value="2"/>
</dbReference>
<evidence type="ECO:0000256" key="1">
    <source>
        <dbReference type="SAM" id="MobiDB-lite"/>
    </source>
</evidence>
<gene>
    <name evidence="3" type="ORF">AMSG_04960</name>
</gene>
<evidence type="ECO:0000259" key="2">
    <source>
        <dbReference type="SMART" id="SM01349"/>
    </source>
</evidence>
<feature type="compositionally biased region" description="Low complexity" evidence="1">
    <location>
        <begin position="381"/>
        <end position="392"/>
    </location>
</feature>
<feature type="region of interest" description="Disordered" evidence="1">
    <location>
        <begin position="246"/>
        <end position="392"/>
    </location>
</feature>
<evidence type="ECO:0000313" key="4">
    <source>
        <dbReference type="Proteomes" id="UP000054408"/>
    </source>
</evidence>
<dbReference type="AlphaFoldDB" id="A0A0L0D8W4"/>
<dbReference type="Gene3D" id="1.25.10.10">
    <property type="entry name" value="Leucine-rich Repeat Variant"/>
    <property type="match status" value="2"/>
</dbReference>
<feature type="compositionally biased region" description="Low complexity" evidence="1">
    <location>
        <begin position="660"/>
        <end position="679"/>
    </location>
</feature>
<keyword evidence="4" id="KW-1185">Reference proteome</keyword>
<feature type="compositionally biased region" description="Basic and acidic residues" evidence="1">
    <location>
        <begin position="270"/>
        <end position="283"/>
    </location>
</feature>
<dbReference type="InterPro" id="IPR024395">
    <property type="entry name" value="CLASP_N_dom"/>
</dbReference>
<dbReference type="OrthoDB" id="63891at2759"/>
<dbReference type="SUPFAM" id="SSF48371">
    <property type="entry name" value="ARM repeat"/>
    <property type="match status" value="1"/>
</dbReference>
<name>A0A0L0D8W4_THETB</name>
<dbReference type="InterPro" id="IPR034085">
    <property type="entry name" value="TOG"/>
</dbReference>
<accession>A0A0L0D8W4</accession>
<dbReference type="InterPro" id="IPR011989">
    <property type="entry name" value="ARM-like"/>
</dbReference>
<dbReference type="eggNOG" id="KOG2933">
    <property type="taxonomic scope" value="Eukaryota"/>
</dbReference>
<feature type="domain" description="TOG" evidence="2">
    <location>
        <begin position="729"/>
        <end position="959"/>
    </location>
</feature>
<feature type="region of interest" description="Disordered" evidence="1">
    <location>
        <begin position="426"/>
        <end position="702"/>
    </location>
</feature>
<feature type="domain" description="TOG" evidence="2">
    <location>
        <begin position="1"/>
        <end position="236"/>
    </location>
</feature>
<feature type="compositionally biased region" description="Basic and acidic residues" evidence="1">
    <location>
        <begin position="369"/>
        <end position="380"/>
    </location>
</feature>
<dbReference type="GeneID" id="25564472"/>
<organism evidence="3 4">
    <name type="scientific">Thecamonas trahens ATCC 50062</name>
    <dbReference type="NCBI Taxonomy" id="461836"/>
    <lineage>
        <taxon>Eukaryota</taxon>
        <taxon>Apusozoa</taxon>
        <taxon>Apusomonadida</taxon>
        <taxon>Apusomonadidae</taxon>
        <taxon>Thecamonas</taxon>
    </lineage>
</organism>
<feature type="compositionally biased region" description="Low complexity" evidence="1">
    <location>
        <begin position="330"/>
        <end position="350"/>
    </location>
</feature>
<dbReference type="EMBL" id="GL349451">
    <property type="protein sequence ID" value="KNC48516.1"/>
    <property type="molecule type" value="Genomic_DNA"/>
</dbReference>
<sequence>MEARVFGFLPDEVYKALSAQPWRERTQAAHALLDGLQGLGPREIPSVRRHLAKLCDVATKLLADPKFKVALTGLHIIECLVLRFGPALKPLLSVLVPRLAHELGGKHVVFVSAVVKVFHDLYDVLGPLPVVVHLAEHLETSPPHRVVERSLNLLISALLLFPDARVPYASLLRPLLRLLTENGLELGEQPRTRAGVMVLEFLAIAYTDVGESLIDELARFAPSDAALDDLRVLMVATPLPTITEDGVVSASRTPHRRRSSRRALLAPDTLYRDHSGRDDRGARDGPAYTPPSSHRRANTYDASRSAPSSLRTDANGRSTRSPSSPYVSPADHSSYAARHASYRAARDASSGPSSVLSRRNAPPSVQPLRVDRSQASDHPHAGGASSSSSRGVFRASSIHGRDIMLDDADQSRRRVAPRTFGGHIKRTRSSRDAIVDPYDLDEAEPTRSSGGGGGKHKRRMSTPRLGLIKRRASQRMAARRESVDSSAQSAIAFAPKSEPRLEPEPEPTAVRTPSHRRGSSRRRTLSLVPDTSLAVSIRSSSTRSPTDSGHSPSPMPSHAGSFSPTADRRRAASIAVAPLAEQASDSQIPLRRRRKNSVSSASSRLDSSVPNIPLGDSMSSTASGRRRRRKPSHSPDPDHEPARTSSYRRRRKRSVDLNRSVSPQLMPSSMSSRMSDVDSNAAEAEAGYSSRRPSRRMSTASTKSIVSMRSYAGAAASPKIDNAEQVPTELLQPVDGDVDAALEHALHDASTAKEWEVAFRALELLRRIVVHSPDTVVAASDGVPRLVEATRTCVANLRSSVSRAALLLLENVFTHLGRPISSHLTGLVPDLVKKAGESSTFMQEQVYSTLEAMVTHVALSRAIGTLCGEAESKNKLIRAAVAHAFTQLVVHRGSRALHARDVGDLLDIVAKQLKDRDSKVRAHARATAKACYEATPDFSSILASHLSSSAASAFAAANK</sequence>
<proteinExistence type="predicted"/>
<dbReference type="InterPro" id="IPR016024">
    <property type="entry name" value="ARM-type_fold"/>
</dbReference>
<feature type="compositionally biased region" description="Basic residues" evidence="1">
    <location>
        <begin position="454"/>
        <end position="473"/>
    </location>
</feature>
<feature type="compositionally biased region" description="Basic and acidic residues" evidence="1">
    <location>
        <begin position="633"/>
        <end position="642"/>
    </location>
</feature>
<protein>
    <recommendedName>
        <fullName evidence="2">TOG domain-containing protein</fullName>
    </recommendedName>
</protein>
<evidence type="ECO:0000313" key="3">
    <source>
        <dbReference type="EMBL" id="KNC48516.1"/>
    </source>
</evidence>
<dbReference type="OMA" id="HRRANTY"/>
<feature type="compositionally biased region" description="Basic residues" evidence="1">
    <location>
        <begin position="513"/>
        <end position="524"/>
    </location>
</feature>
<dbReference type="Proteomes" id="UP000054408">
    <property type="component" value="Unassembled WGS sequence"/>
</dbReference>